<feature type="region of interest" description="Disordered" evidence="1">
    <location>
        <begin position="1"/>
        <end position="25"/>
    </location>
</feature>
<name>A0A9W6KR51_9ACTN</name>
<dbReference type="Proteomes" id="UP001143480">
    <property type="component" value="Unassembled WGS sequence"/>
</dbReference>
<organism evidence="2 3">
    <name type="scientific">Dactylosporangium matsuzakiense</name>
    <dbReference type="NCBI Taxonomy" id="53360"/>
    <lineage>
        <taxon>Bacteria</taxon>
        <taxon>Bacillati</taxon>
        <taxon>Actinomycetota</taxon>
        <taxon>Actinomycetes</taxon>
        <taxon>Micromonosporales</taxon>
        <taxon>Micromonosporaceae</taxon>
        <taxon>Dactylosporangium</taxon>
    </lineage>
</organism>
<reference evidence="2" key="1">
    <citation type="journal article" date="2014" name="Int. J. Syst. Evol. Microbiol.">
        <title>Complete genome sequence of Corynebacterium casei LMG S-19264T (=DSM 44701T), isolated from a smear-ripened cheese.</title>
        <authorList>
            <consortium name="US DOE Joint Genome Institute (JGI-PGF)"/>
            <person name="Walter F."/>
            <person name="Albersmeier A."/>
            <person name="Kalinowski J."/>
            <person name="Ruckert C."/>
        </authorList>
    </citation>
    <scope>NUCLEOTIDE SEQUENCE</scope>
    <source>
        <strain evidence="2">VKM Ac-1321</strain>
    </source>
</reference>
<sequence length="65" mass="6567">MRTQDGSGRQVNGGGSGAEGDHVTPTRVTALTIEVVQRGAVRTTLTVSLAAKPAEPAKEPALASP</sequence>
<reference evidence="2" key="2">
    <citation type="submission" date="2023-01" db="EMBL/GenBank/DDBJ databases">
        <authorList>
            <person name="Sun Q."/>
            <person name="Evtushenko L."/>
        </authorList>
    </citation>
    <scope>NUCLEOTIDE SEQUENCE</scope>
    <source>
        <strain evidence="2">VKM Ac-1321</strain>
    </source>
</reference>
<accession>A0A9W6KR51</accession>
<dbReference type="AlphaFoldDB" id="A0A9W6KR51"/>
<keyword evidence="3" id="KW-1185">Reference proteome</keyword>
<proteinExistence type="predicted"/>
<evidence type="ECO:0000256" key="1">
    <source>
        <dbReference type="SAM" id="MobiDB-lite"/>
    </source>
</evidence>
<protein>
    <submittedName>
        <fullName evidence="2">Uncharacterized protein</fullName>
    </submittedName>
</protein>
<comment type="caution">
    <text evidence="2">The sequence shown here is derived from an EMBL/GenBank/DDBJ whole genome shotgun (WGS) entry which is preliminary data.</text>
</comment>
<gene>
    <name evidence="2" type="ORF">GCM10017581_083960</name>
</gene>
<feature type="compositionally biased region" description="Low complexity" evidence="1">
    <location>
        <begin position="1"/>
        <end position="10"/>
    </location>
</feature>
<evidence type="ECO:0000313" key="2">
    <source>
        <dbReference type="EMBL" id="GLL06646.1"/>
    </source>
</evidence>
<dbReference type="EMBL" id="BSFP01000075">
    <property type="protein sequence ID" value="GLL06646.1"/>
    <property type="molecule type" value="Genomic_DNA"/>
</dbReference>
<evidence type="ECO:0000313" key="3">
    <source>
        <dbReference type="Proteomes" id="UP001143480"/>
    </source>
</evidence>